<evidence type="ECO:0000256" key="12">
    <source>
        <dbReference type="ARBA" id="ARBA00023136"/>
    </source>
</evidence>
<evidence type="ECO:0000256" key="16">
    <source>
        <dbReference type="SAM" id="SignalP"/>
    </source>
</evidence>
<dbReference type="EMBL" id="QJKJ01012550">
    <property type="protein sequence ID" value="RDX68425.1"/>
    <property type="molecule type" value="Genomic_DNA"/>
</dbReference>
<dbReference type="Pfam" id="PF08263">
    <property type="entry name" value="LRRNT_2"/>
    <property type="match status" value="1"/>
</dbReference>
<feature type="chain" id="PRO_5016728564" evidence="16">
    <location>
        <begin position="31"/>
        <end position="615"/>
    </location>
</feature>
<evidence type="ECO:0000256" key="9">
    <source>
        <dbReference type="ARBA" id="ARBA00022737"/>
    </source>
</evidence>
<protein>
    <submittedName>
        <fullName evidence="18">Inactive leucine-rich repeat receptor-like protein kinase</fullName>
    </submittedName>
</protein>
<evidence type="ECO:0000256" key="2">
    <source>
        <dbReference type="ARBA" id="ARBA00004191"/>
    </source>
</evidence>
<dbReference type="PANTHER" id="PTHR48006:SF74">
    <property type="entry name" value="LRR RECEPTOR-LIKE KINASE FAMILY PROTEIN"/>
    <property type="match status" value="1"/>
</dbReference>
<dbReference type="SUPFAM" id="SSF56112">
    <property type="entry name" value="Protein kinase-like (PK-like)"/>
    <property type="match status" value="1"/>
</dbReference>
<keyword evidence="10" id="KW-0611">Plant defense</keyword>
<dbReference type="InterPro" id="IPR032675">
    <property type="entry name" value="LRR_dom_sf"/>
</dbReference>
<evidence type="ECO:0000256" key="15">
    <source>
        <dbReference type="SAM" id="Phobius"/>
    </source>
</evidence>
<keyword evidence="11 15" id="KW-1133">Transmembrane helix</keyword>
<feature type="signal peptide" evidence="16">
    <location>
        <begin position="1"/>
        <end position="30"/>
    </location>
</feature>
<evidence type="ECO:0000256" key="5">
    <source>
        <dbReference type="ARBA" id="ARBA00022525"/>
    </source>
</evidence>
<comment type="caution">
    <text evidence="18">The sequence shown here is derived from an EMBL/GenBank/DDBJ whole genome shotgun (WGS) entry which is preliminary data.</text>
</comment>
<evidence type="ECO:0000256" key="13">
    <source>
        <dbReference type="ARBA" id="ARBA00023157"/>
    </source>
</evidence>
<dbReference type="FunFam" id="3.80.10.10:FF:000400">
    <property type="entry name" value="Nuclear pore complex protein NUP107"/>
    <property type="match status" value="1"/>
</dbReference>
<dbReference type="GO" id="GO:0006952">
    <property type="term" value="P:defense response"/>
    <property type="evidence" value="ECO:0007669"/>
    <property type="project" value="UniProtKB-KW"/>
</dbReference>
<gene>
    <name evidence="18" type="ORF">CR513_52591</name>
</gene>
<name>A0A371EQT5_MUCPR</name>
<dbReference type="InterPro" id="IPR011009">
    <property type="entry name" value="Kinase-like_dom_sf"/>
</dbReference>
<dbReference type="GO" id="GO:0016020">
    <property type="term" value="C:membrane"/>
    <property type="evidence" value="ECO:0007669"/>
    <property type="project" value="UniProtKB-SubCell"/>
</dbReference>
<evidence type="ECO:0000256" key="7">
    <source>
        <dbReference type="ARBA" id="ARBA00022692"/>
    </source>
</evidence>
<feature type="transmembrane region" description="Helical" evidence="15">
    <location>
        <begin position="231"/>
        <end position="251"/>
    </location>
</feature>
<evidence type="ECO:0000256" key="3">
    <source>
        <dbReference type="ARBA" id="ARBA00004479"/>
    </source>
</evidence>
<reference evidence="18" key="1">
    <citation type="submission" date="2018-05" db="EMBL/GenBank/DDBJ databases">
        <title>Draft genome of Mucuna pruriens seed.</title>
        <authorList>
            <person name="Nnadi N.E."/>
            <person name="Vos R."/>
            <person name="Hasami M.H."/>
            <person name="Devisetty U.K."/>
            <person name="Aguiy J.C."/>
        </authorList>
    </citation>
    <scope>NUCLEOTIDE SEQUENCE [LARGE SCALE GENOMIC DNA]</scope>
    <source>
        <strain evidence="18">JCA_2017</strain>
    </source>
</reference>
<keyword evidence="6" id="KW-0433">Leucine-rich repeat</keyword>
<accession>A0A371EQT5</accession>
<evidence type="ECO:0000256" key="6">
    <source>
        <dbReference type="ARBA" id="ARBA00022614"/>
    </source>
</evidence>
<keyword evidence="13" id="KW-1015">Disulfide bond</keyword>
<keyword evidence="12 15" id="KW-0472">Membrane</keyword>
<dbReference type="SUPFAM" id="SSF52058">
    <property type="entry name" value="L domain-like"/>
    <property type="match status" value="1"/>
</dbReference>
<dbReference type="InterPro" id="IPR001245">
    <property type="entry name" value="Ser-Thr/Tyr_kinase_cat_dom"/>
</dbReference>
<keyword evidence="19" id="KW-1185">Reference proteome</keyword>
<dbReference type="InterPro" id="IPR051824">
    <property type="entry name" value="LRR_Rcpt-Like_S/T_Kinase"/>
</dbReference>
<dbReference type="InterPro" id="IPR001611">
    <property type="entry name" value="Leu-rich_rpt"/>
</dbReference>
<evidence type="ECO:0000313" key="19">
    <source>
        <dbReference type="Proteomes" id="UP000257109"/>
    </source>
</evidence>
<keyword evidence="9" id="KW-0677">Repeat</keyword>
<dbReference type="GO" id="GO:0004672">
    <property type="term" value="F:protein kinase activity"/>
    <property type="evidence" value="ECO:0007669"/>
    <property type="project" value="InterPro"/>
</dbReference>
<keyword evidence="7 15" id="KW-0812">Transmembrane</keyword>
<evidence type="ECO:0000256" key="11">
    <source>
        <dbReference type="ARBA" id="ARBA00022989"/>
    </source>
</evidence>
<keyword evidence="8 16" id="KW-0732">Signal</keyword>
<dbReference type="GO" id="GO:0005524">
    <property type="term" value="F:ATP binding"/>
    <property type="evidence" value="ECO:0007669"/>
    <property type="project" value="InterPro"/>
</dbReference>
<feature type="non-terminal residue" evidence="18">
    <location>
        <position position="1"/>
    </location>
</feature>
<dbReference type="Gene3D" id="3.30.200.20">
    <property type="entry name" value="Phosphorylase Kinase, domain 1"/>
    <property type="match status" value="1"/>
</dbReference>
<dbReference type="Proteomes" id="UP000257109">
    <property type="component" value="Unassembled WGS sequence"/>
</dbReference>
<dbReference type="AlphaFoldDB" id="A0A371EQT5"/>
<feature type="domain" description="Protein kinase" evidence="17">
    <location>
        <begin position="333"/>
        <end position="594"/>
    </location>
</feature>
<dbReference type="InterPro" id="IPR000719">
    <property type="entry name" value="Prot_kinase_dom"/>
</dbReference>
<dbReference type="Gene3D" id="3.80.10.10">
    <property type="entry name" value="Ribonuclease Inhibitor"/>
    <property type="match status" value="1"/>
</dbReference>
<keyword evidence="4" id="KW-0134">Cell wall</keyword>
<evidence type="ECO:0000256" key="10">
    <source>
        <dbReference type="ARBA" id="ARBA00022821"/>
    </source>
</evidence>
<dbReference type="PROSITE" id="PS50011">
    <property type="entry name" value="PROTEIN_KINASE_DOM"/>
    <property type="match status" value="1"/>
</dbReference>
<keyword evidence="5" id="KW-0964">Secreted</keyword>
<evidence type="ECO:0000313" key="18">
    <source>
        <dbReference type="EMBL" id="RDX68425.1"/>
    </source>
</evidence>
<dbReference type="PANTHER" id="PTHR48006">
    <property type="entry name" value="LEUCINE-RICH REPEAT-CONTAINING PROTEIN DDB_G0281931-RELATED"/>
    <property type="match status" value="1"/>
</dbReference>
<dbReference type="Pfam" id="PF07714">
    <property type="entry name" value="PK_Tyr_Ser-Thr"/>
    <property type="match status" value="1"/>
</dbReference>
<evidence type="ECO:0000256" key="14">
    <source>
        <dbReference type="ARBA" id="ARBA00038043"/>
    </source>
</evidence>
<evidence type="ECO:0000259" key="17">
    <source>
        <dbReference type="PROSITE" id="PS50011"/>
    </source>
</evidence>
<evidence type="ECO:0000256" key="4">
    <source>
        <dbReference type="ARBA" id="ARBA00022512"/>
    </source>
</evidence>
<comment type="similarity">
    <text evidence="14">Belongs to the polygalacturonase-inhibiting protein family.</text>
</comment>
<dbReference type="OrthoDB" id="2151624at2759"/>
<sequence>MGFQIKRDILFETLLCSLLCVFHVCDSVDSDIFCLKSIKHSLEDPFEYLSSWNFNNKTEGFICRFIGVECWHPDENKVLNLKLSNMGLKGEFPRSLQNCSSLTGLDLSLNQLAGPIPSDISTLLPFATSIDLSNNIFSGEIPVALGNCTYLNVLRLDNNRLSGHIPKELAQLTRIKAISFSNNHLSGPVPLFPSGVTYNYANNTQLCGEPLPPCSLDGSSDFLRSLKEGLLFGYVISVTFVIVIYMSYAALWELSKHKIKNHRNKAKLFAKYICSIARGNTRTQAHSAHQLQPLQFQDKAYKELRYRQQISELMDRIKSTMRFNEVRDATNCFSIDNAIGMGEMGIMYEGSLPNGCNLAIKRLFDYKQFKRQFLLEIRILGKYRHTNIVPLLGFCVEGNERILAYPHMSNGRLSKWLHPLESEVTLKWPQRIKIALGIARALSWLHYICNLRIVHLNLSSKCVLLDQNFEPKLSNFGQAKFMNPNIDDGESMMFYVCDGKKDVYDFGSLLFELITGKTVKELSCWSNSTNLSGNPSNFYNAIDESLIGAGFGNEVYTLIKVACKCVQPFPYERPTMLEVYNNMTDIWGERHGFSDGSDTLNVPVSCTSIDEIVEL</sequence>
<dbReference type="InterPro" id="IPR013210">
    <property type="entry name" value="LRR_N_plant-typ"/>
</dbReference>
<proteinExistence type="inferred from homology"/>
<comment type="subcellular location">
    <subcellularLocation>
        <location evidence="1">Membrane</location>
        <topology evidence="1">Peripheral membrane protein</topology>
    </subcellularLocation>
    <subcellularLocation>
        <location evidence="3">Membrane</location>
        <topology evidence="3">Single-pass type I membrane protein</topology>
    </subcellularLocation>
    <subcellularLocation>
        <location evidence="2">Secreted</location>
        <location evidence="2">Cell wall</location>
    </subcellularLocation>
</comment>
<evidence type="ECO:0000256" key="1">
    <source>
        <dbReference type="ARBA" id="ARBA00004170"/>
    </source>
</evidence>
<dbReference type="Pfam" id="PF00560">
    <property type="entry name" value="LRR_1"/>
    <property type="match status" value="3"/>
</dbReference>
<evidence type="ECO:0000256" key="8">
    <source>
        <dbReference type="ARBA" id="ARBA00022729"/>
    </source>
</evidence>
<organism evidence="18 19">
    <name type="scientific">Mucuna pruriens</name>
    <name type="common">Velvet bean</name>
    <name type="synonym">Dolichos pruriens</name>
    <dbReference type="NCBI Taxonomy" id="157652"/>
    <lineage>
        <taxon>Eukaryota</taxon>
        <taxon>Viridiplantae</taxon>
        <taxon>Streptophyta</taxon>
        <taxon>Embryophyta</taxon>
        <taxon>Tracheophyta</taxon>
        <taxon>Spermatophyta</taxon>
        <taxon>Magnoliopsida</taxon>
        <taxon>eudicotyledons</taxon>
        <taxon>Gunneridae</taxon>
        <taxon>Pentapetalae</taxon>
        <taxon>rosids</taxon>
        <taxon>fabids</taxon>
        <taxon>Fabales</taxon>
        <taxon>Fabaceae</taxon>
        <taxon>Papilionoideae</taxon>
        <taxon>50 kb inversion clade</taxon>
        <taxon>NPAAA clade</taxon>
        <taxon>indigoferoid/millettioid clade</taxon>
        <taxon>Phaseoleae</taxon>
        <taxon>Mucuna</taxon>
    </lineage>
</organism>
<dbReference type="Gene3D" id="1.10.510.10">
    <property type="entry name" value="Transferase(Phosphotransferase) domain 1"/>
    <property type="match status" value="1"/>
</dbReference>